<evidence type="ECO:0000256" key="2">
    <source>
        <dbReference type="SAM" id="MobiDB-lite"/>
    </source>
</evidence>
<dbReference type="PROSITE" id="PS51031">
    <property type="entry name" value="BESS"/>
    <property type="match status" value="1"/>
</dbReference>
<proteinExistence type="predicted"/>
<evidence type="ECO:0000256" key="1">
    <source>
        <dbReference type="PROSITE-ProRule" id="PRU00371"/>
    </source>
</evidence>
<dbReference type="InterPro" id="IPR004210">
    <property type="entry name" value="BESS_motif"/>
</dbReference>
<comment type="subcellular location">
    <subcellularLocation>
        <location evidence="1">Nucleus</location>
    </subcellularLocation>
</comment>
<dbReference type="GO" id="GO:0003677">
    <property type="term" value="F:DNA binding"/>
    <property type="evidence" value="ECO:0007669"/>
    <property type="project" value="InterPro"/>
</dbReference>
<dbReference type="GO" id="GO:0005634">
    <property type="term" value="C:nucleus"/>
    <property type="evidence" value="ECO:0007669"/>
    <property type="project" value="UniProtKB-SubCell"/>
</dbReference>
<feature type="compositionally biased region" description="Polar residues" evidence="2">
    <location>
        <begin position="326"/>
        <end position="335"/>
    </location>
</feature>
<evidence type="ECO:0000259" key="3">
    <source>
        <dbReference type="PROSITE" id="PS51029"/>
    </source>
</evidence>
<feature type="region of interest" description="Disordered" evidence="2">
    <location>
        <begin position="471"/>
        <end position="525"/>
    </location>
</feature>
<organism evidence="5 6">
    <name type="scientific">Xenopus laevis</name>
    <name type="common">African clawed frog</name>
    <dbReference type="NCBI Taxonomy" id="8355"/>
    <lineage>
        <taxon>Eukaryota</taxon>
        <taxon>Metazoa</taxon>
        <taxon>Chordata</taxon>
        <taxon>Craniata</taxon>
        <taxon>Vertebrata</taxon>
        <taxon>Euteleostomi</taxon>
        <taxon>Amphibia</taxon>
        <taxon>Batrachia</taxon>
        <taxon>Anura</taxon>
        <taxon>Pipoidea</taxon>
        <taxon>Pipidae</taxon>
        <taxon>Xenopodinae</taxon>
        <taxon>Xenopus</taxon>
        <taxon>Xenopus</taxon>
    </lineage>
</organism>
<feature type="region of interest" description="Disordered" evidence="2">
    <location>
        <begin position="322"/>
        <end position="379"/>
    </location>
</feature>
<feature type="compositionally biased region" description="Basic and acidic residues" evidence="2">
    <location>
        <begin position="157"/>
        <end position="176"/>
    </location>
</feature>
<keyword evidence="5" id="KW-1185">Reference proteome</keyword>
<evidence type="ECO:0000313" key="5">
    <source>
        <dbReference type="Proteomes" id="UP000186698"/>
    </source>
</evidence>
<dbReference type="SMART" id="SM00595">
    <property type="entry name" value="MADF"/>
    <property type="match status" value="1"/>
</dbReference>
<feature type="domain" description="MADF" evidence="3">
    <location>
        <begin position="201"/>
        <end position="304"/>
    </location>
</feature>
<dbReference type="Pfam" id="PF10545">
    <property type="entry name" value="MADF_DNA_bdg"/>
    <property type="match status" value="1"/>
</dbReference>
<dbReference type="InterPro" id="IPR006578">
    <property type="entry name" value="MADF-dom"/>
</dbReference>
<dbReference type="GO" id="GO:0006357">
    <property type="term" value="P:regulation of transcription by RNA polymerase II"/>
    <property type="evidence" value="ECO:0007669"/>
    <property type="project" value="TreeGrafter"/>
</dbReference>
<gene>
    <name evidence="6" type="primary">LOC108719523</name>
</gene>
<protein>
    <submittedName>
        <fullName evidence="6">Uncharacterized protein LOC108719523 isoform X1</fullName>
    </submittedName>
</protein>
<feature type="compositionally biased region" description="Basic and acidic residues" evidence="2">
    <location>
        <begin position="476"/>
        <end position="489"/>
    </location>
</feature>
<dbReference type="RefSeq" id="XP_041422834.1">
    <property type="nucleotide sequence ID" value="XM_041566900.1"/>
</dbReference>
<dbReference type="PANTHER" id="PTHR12243">
    <property type="entry name" value="MADF DOMAIN TRANSCRIPTION FACTOR"/>
    <property type="match status" value="1"/>
</dbReference>
<feature type="compositionally biased region" description="Polar residues" evidence="2">
    <location>
        <begin position="604"/>
        <end position="615"/>
    </location>
</feature>
<sequence length="651" mass="74178">MRCEGLTEEQTGNCPLLLPVTPCNSLLLCPRHSHPLYSHLQPHLLETAPKVKLEEAELDTKDHLAAMQMEIDSGSGTDVPETKLEEFNVKVEKEEPDSSEDPQKQTESSAGTDGEPETSKIKIKEEQAHSDYQKSVQSLVGPLVDGDTALKIKSKNKGSDTKDHSAAKKSVKDSGKGTKKKRQKGSQGIKMPNKLILDTERLIIEIRKRPSLFNPSNTDFADKQKRREAWEEICVEIIKDWATSSSKIQVKYLNEIRKRWMTLRDYFQKELEAPTKKNRNGSRSSRKSTFIYFSDLQFLKPIIEDSETSVQVDEEMYDEPIEETGAMNSLSPTEDGNTEPLRDPVPLNPQSPETENSDGETAGDTASLNPPSPANEDSVRERVRYRANHNQPSPASEDSVREQLRYRANRNHLSPASEDSVRERVRYRANRNQSSPASEDSVKEWMRYRANHNQPSPASEDSVREQLRYRANHNHLSPEREDVIYRPRASEPQPIATGKLSKKRKHIHEDDDDDDDDGIPELPKPISYFRDTLVDDERDEDRLFLLSLLKTLKRFSASQKLEIKLKMRQTVARAAKEGSPQPSHAPYPQQQQPYIPSQYSHSYTQQCYMPNSAASPPSDMSHRMHSPYPHNYSGPSYENAHRQSPPLQSYR</sequence>
<feature type="compositionally biased region" description="Low complexity" evidence="2">
    <location>
        <begin position="579"/>
        <end position="603"/>
    </location>
</feature>
<dbReference type="AlphaFoldDB" id="A0A8J1L2P9"/>
<evidence type="ECO:0000313" key="6">
    <source>
        <dbReference type="RefSeq" id="XP_041422834.1"/>
    </source>
</evidence>
<dbReference type="Pfam" id="PF02944">
    <property type="entry name" value="BESS"/>
    <property type="match status" value="1"/>
</dbReference>
<dbReference type="PANTHER" id="PTHR12243:SF69">
    <property type="entry name" value="SI:CH73-59F11.3"/>
    <property type="match status" value="1"/>
</dbReference>
<keyword evidence="1" id="KW-0539">Nucleus</keyword>
<dbReference type="GeneID" id="108719523"/>
<dbReference type="OrthoDB" id="9906192at2759"/>
<feature type="region of interest" description="Disordered" evidence="2">
    <location>
        <begin position="408"/>
        <end position="442"/>
    </location>
</feature>
<name>A0A8J1L2P9_XENLA</name>
<feature type="region of interest" description="Disordered" evidence="2">
    <location>
        <begin position="152"/>
        <end position="191"/>
    </location>
</feature>
<dbReference type="InterPro" id="IPR039353">
    <property type="entry name" value="TF_Adf1"/>
</dbReference>
<dbReference type="PROSITE" id="PS51029">
    <property type="entry name" value="MADF"/>
    <property type="match status" value="1"/>
</dbReference>
<evidence type="ECO:0000259" key="4">
    <source>
        <dbReference type="PROSITE" id="PS51031"/>
    </source>
</evidence>
<feature type="compositionally biased region" description="Acidic residues" evidence="2">
    <location>
        <begin position="510"/>
        <end position="519"/>
    </location>
</feature>
<dbReference type="Proteomes" id="UP000186698">
    <property type="component" value="Chromosome 6L"/>
</dbReference>
<feature type="domain" description="BESS" evidence="4">
    <location>
        <begin position="538"/>
        <end position="577"/>
    </location>
</feature>
<feature type="region of interest" description="Disordered" evidence="2">
    <location>
        <begin position="91"/>
        <end position="118"/>
    </location>
</feature>
<dbReference type="GO" id="GO:0005667">
    <property type="term" value="C:transcription regulator complex"/>
    <property type="evidence" value="ECO:0007669"/>
    <property type="project" value="TreeGrafter"/>
</dbReference>
<accession>A0A8J1L2P9</accession>
<reference evidence="6" key="1">
    <citation type="submission" date="2025-08" db="UniProtKB">
        <authorList>
            <consortium name="RefSeq"/>
        </authorList>
    </citation>
    <scope>IDENTIFICATION</scope>
    <source>
        <strain evidence="6">J_2021</strain>
        <tissue evidence="6">Erythrocytes</tissue>
    </source>
</reference>
<feature type="region of interest" description="Disordered" evidence="2">
    <location>
        <begin position="572"/>
        <end position="651"/>
    </location>
</feature>